<gene>
    <name evidence="2" type="ORF">KAK03_04285</name>
</gene>
<evidence type="ECO:0000256" key="1">
    <source>
        <dbReference type="SAM" id="Phobius"/>
    </source>
</evidence>
<feature type="transmembrane region" description="Helical" evidence="1">
    <location>
        <begin position="41"/>
        <end position="58"/>
    </location>
</feature>
<evidence type="ECO:0000313" key="2">
    <source>
        <dbReference type="EMBL" id="MBQ0929695.1"/>
    </source>
</evidence>
<keyword evidence="1" id="KW-0812">Transmembrane</keyword>
<feature type="transmembrane region" description="Helical" evidence="1">
    <location>
        <begin position="70"/>
        <end position="90"/>
    </location>
</feature>
<feature type="transmembrane region" description="Helical" evidence="1">
    <location>
        <begin position="110"/>
        <end position="128"/>
    </location>
</feature>
<sequence length="132" mass="14404">MHLLIDTLALCLLLASAETLHGIARTLWVAPRLGKQRAQRWSVLSGSLLAFALCWCRVPGFGLQGAAPHLVLGAVLALFMAAFDLALLRWVMRRSWRVALQDLDPRHGNLLLLGLGALFTTPWLTSVLRGGA</sequence>
<organism evidence="2 3">
    <name type="scientific">Ideonella alba</name>
    <dbReference type="NCBI Taxonomy" id="2824118"/>
    <lineage>
        <taxon>Bacteria</taxon>
        <taxon>Pseudomonadati</taxon>
        <taxon>Pseudomonadota</taxon>
        <taxon>Betaproteobacteria</taxon>
        <taxon>Burkholderiales</taxon>
        <taxon>Sphaerotilaceae</taxon>
        <taxon>Ideonella</taxon>
    </lineage>
</organism>
<comment type="caution">
    <text evidence="2">The sequence shown here is derived from an EMBL/GenBank/DDBJ whole genome shotgun (WGS) entry which is preliminary data.</text>
</comment>
<proteinExistence type="predicted"/>
<name>A0A940Y7K0_9BURK</name>
<protein>
    <submittedName>
        <fullName evidence="2">Uncharacterized protein</fullName>
    </submittedName>
</protein>
<dbReference type="RefSeq" id="WP_210851947.1">
    <property type="nucleotide sequence ID" value="NZ_JAGQDD010000002.1"/>
</dbReference>
<dbReference type="Proteomes" id="UP000676246">
    <property type="component" value="Unassembled WGS sequence"/>
</dbReference>
<evidence type="ECO:0000313" key="3">
    <source>
        <dbReference type="Proteomes" id="UP000676246"/>
    </source>
</evidence>
<keyword evidence="1" id="KW-1133">Transmembrane helix</keyword>
<reference evidence="2 3" key="1">
    <citation type="submission" date="2021-04" db="EMBL/GenBank/DDBJ databases">
        <title>The genome sequence of Ideonella sp. 3Y2.</title>
        <authorList>
            <person name="Liu Y."/>
        </authorList>
    </citation>
    <scope>NUCLEOTIDE SEQUENCE [LARGE SCALE GENOMIC DNA]</scope>
    <source>
        <strain evidence="2 3">3Y2</strain>
    </source>
</reference>
<dbReference type="AlphaFoldDB" id="A0A940Y7K0"/>
<dbReference type="EMBL" id="JAGQDD010000002">
    <property type="protein sequence ID" value="MBQ0929695.1"/>
    <property type="molecule type" value="Genomic_DNA"/>
</dbReference>
<accession>A0A940Y7K0</accession>
<keyword evidence="3" id="KW-1185">Reference proteome</keyword>
<keyword evidence="1" id="KW-0472">Membrane</keyword>